<dbReference type="Proteomes" id="UP000030710">
    <property type="component" value="Unassembled WGS sequence"/>
</dbReference>
<gene>
    <name evidence="3" type="ORF">J07HQW2_00941</name>
</gene>
<reference evidence="3 4" key="1">
    <citation type="journal article" date="2013" name="PLoS ONE">
        <title>Assembly-driven community genomics of a hypersaline microbial ecosystem.</title>
        <authorList>
            <person name="Podell S."/>
            <person name="Ugalde J.A."/>
            <person name="Narasingarao P."/>
            <person name="Banfield J.F."/>
            <person name="Heidelberg K.B."/>
            <person name="Allen E.E."/>
        </authorList>
    </citation>
    <scope>NUCLEOTIDE SEQUENCE [LARGE SCALE GENOMIC DNA]</scope>
    <source>
        <strain evidence="4">J07HQW2</strain>
    </source>
</reference>
<accession>U1PLD4</accession>
<dbReference type="InterPro" id="IPR010095">
    <property type="entry name" value="Cas12f1-like_TNB"/>
</dbReference>
<dbReference type="HOGENOM" id="CLU_032903_10_3_2"/>
<keyword evidence="1" id="KW-0238">DNA-binding</keyword>
<evidence type="ECO:0000313" key="3">
    <source>
        <dbReference type="EMBL" id="ERG94507.1"/>
    </source>
</evidence>
<name>U1PLD4_9EURY</name>
<dbReference type="EMBL" id="KE356561">
    <property type="protein sequence ID" value="ERG94507.1"/>
    <property type="molecule type" value="Genomic_DNA"/>
</dbReference>
<dbReference type="STRING" id="1238425.J07HQW2_00941"/>
<protein>
    <submittedName>
        <fullName evidence="3">Transposase</fullName>
    </submittedName>
</protein>
<proteinExistence type="predicted"/>
<dbReference type="GO" id="GO:0003677">
    <property type="term" value="F:DNA binding"/>
    <property type="evidence" value="ECO:0007669"/>
    <property type="project" value="UniProtKB-KW"/>
</dbReference>
<dbReference type="AlphaFoldDB" id="U1PLD4"/>
<dbReference type="Pfam" id="PF07282">
    <property type="entry name" value="Cas12f1-like_TNB"/>
    <property type="match status" value="1"/>
</dbReference>
<dbReference type="eggNOG" id="arCOG00684">
    <property type="taxonomic scope" value="Archaea"/>
</dbReference>
<sequence length="86" mass="9509">MRGGWLLVELTGNSRTRASEAWGMVKRMLEYKCDCEGTHFAAVDPKYTTKQCGNCVVKTENPPSCGFEVDRNANAAINILARGLQQ</sequence>
<feature type="domain" description="Cas12f1-like TNB" evidence="2">
    <location>
        <begin position="22"/>
        <end position="79"/>
    </location>
</feature>
<evidence type="ECO:0000256" key="1">
    <source>
        <dbReference type="ARBA" id="ARBA00023125"/>
    </source>
</evidence>
<evidence type="ECO:0000313" key="4">
    <source>
        <dbReference type="Proteomes" id="UP000030710"/>
    </source>
</evidence>
<organism evidence="3 4">
    <name type="scientific">Haloquadratum walsbyi J07HQW2</name>
    <dbReference type="NCBI Taxonomy" id="1238425"/>
    <lineage>
        <taxon>Archaea</taxon>
        <taxon>Methanobacteriati</taxon>
        <taxon>Methanobacteriota</taxon>
        <taxon>Stenosarchaea group</taxon>
        <taxon>Halobacteria</taxon>
        <taxon>Halobacteriales</taxon>
        <taxon>Haloferacaceae</taxon>
        <taxon>Haloquadratum</taxon>
    </lineage>
</organism>
<evidence type="ECO:0000259" key="2">
    <source>
        <dbReference type="Pfam" id="PF07282"/>
    </source>
</evidence>